<feature type="region of interest" description="Disordered" evidence="1">
    <location>
        <begin position="135"/>
        <end position="177"/>
    </location>
</feature>
<feature type="compositionally biased region" description="Basic residues" evidence="1">
    <location>
        <begin position="54"/>
        <end position="67"/>
    </location>
</feature>
<evidence type="ECO:0000313" key="2">
    <source>
        <dbReference type="EMBL" id="KAK6499851.1"/>
    </source>
</evidence>
<feature type="region of interest" description="Disordered" evidence="1">
    <location>
        <begin position="22"/>
        <end position="91"/>
    </location>
</feature>
<name>A0AAV9W261_9PEZI</name>
<dbReference type="EMBL" id="JAVHJL010000007">
    <property type="protein sequence ID" value="KAK6499851.1"/>
    <property type="molecule type" value="Genomic_DNA"/>
</dbReference>
<evidence type="ECO:0000313" key="3">
    <source>
        <dbReference type="Proteomes" id="UP001370758"/>
    </source>
</evidence>
<proteinExistence type="predicted"/>
<evidence type="ECO:0000256" key="1">
    <source>
        <dbReference type="SAM" id="MobiDB-lite"/>
    </source>
</evidence>
<gene>
    <name evidence="2" type="ORF">TWF481_010208</name>
</gene>
<feature type="compositionally biased region" description="Pro residues" evidence="1">
    <location>
        <begin position="37"/>
        <end position="46"/>
    </location>
</feature>
<keyword evidence="3" id="KW-1185">Reference proteome</keyword>
<organism evidence="2 3">
    <name type="scientific">Arthrobotrys musiformis</name>
    <dbReference type="NCBI Taxonomy" id="47236"/>
    <lineage>
        <taxon>Eukaryota</taxon>
        <taxon>Fungi</taxon>
        <taxon>Dikarya</taxon>
        <taxon>Ascomycota</taxon>
        <taxon>Pezizomycotina</taxon>
        <taxon>Orbiliomycetes</taxon>
        <taxon>Orbiliales</taxon>
        <taxon>Orbiliaceae</taxon>
        <taxon>Arthrobotrys</taxon>
    </lineage>
</organism>
<feature type="compositionally biased region" description="Low complexity" evidence="1">
    <location>
        <begin position="144"/>
        <end position="157"/>
    </location>
</feature>
<reference evidence="2 3" key="1">
    <citation type="submission" date="2023-08" db="EMBL/GenBank/DDBJ databases">
        <authorList>
            <person name="Palmer J.M."/>
        </authorList>
    </citation>
    <scope>NUCLEOTIDE SEQUENCE [LARGE SCALE GENOMIC DNA]</scope>
    <source>
        <strain evidence="2 3">TWF481</strain>
    </source>
</reference>
<sequence>MDFINEDPRLLKHRSLPTSIFHQIPSFKSSKSKREPIPNPQFPPSPTSSNGSKKSSRLSRLKSKFSKLHSSLSRTPTAKSPKPVPEFLLSPSSGRINAEQLSKIIRRTSDPSQTDYKSLFQTQIPTADWPRFPAQLTSRPRHPTVPTTNTTPVSRRNSLTHHRTPTNSPRTRSPARSFVSVESYATPVRHSNVNTRASTPDESVCSSSAIYRLTSPTKFWETVHKRGEKKKKRDEEARRATQPVSVCKRLRMEKFKPRGDGSSSSSGSSVWDDGAPRQHKLLFPEMLNYHEIEAEVGYETEDEGGGEQDVKSLDPHVRDLLEERYYSQFEDGDSVDVVLGEREEFFSARATPDPDNQSVDLQPSVWEILNRVRMAVYDVLENMVWKPAPPGSEEEY</sequence>
<feature type="compositionally biased region" description="Basic and acidic residues" evidence="1">
    <location>
        <begin position="250"/>
        <end position="259"/>
    </location>
</feature>
<protein>
    <submittedName>
        <fullName evidence="2">Uncharacterized protein</fullName>
    </submittedName>
</protein>
<accession>A0AAV9W261</accession>
<dbReference type="Proteomes" id="UP001370758">
    <property type="component" value="Unassembled WGS sequence"/>
</dbReference>
<feature type="region of interest" description="Disordered" evidence="1">
    <location>
        <begin position="224"/>
        <end position="274"/>
    </location>
</feature>
<dbReference type="AlphaFoldDB" id="A0AAV9W261"/>
<comment type="caution">
    <text evidence="2">The sequence shown here is derived from an EMBL/GenBank/DDBJ whole genome shotgun (WGS) entry which is preliminary data.</text>
</comment>